<evidence type="ECO:0000259" key="4">
    <source>
        <dbReference type="Pfam" id="PF13613"/>
    </source>
</evidence>
<comment type="caution">
    <text evidence="5">The sequence shown here is derived from an EMBL/GenBank/DDBJ whole genome shotgun (WGS) entry which is preliminary data.</text>
</comment>
<reference evidence="5" key="1">
    <citation type="journal article" date="2014" name="Front. Microbiol.">
        <title>High frequency of phylogenetically diverse reductive dehalogenase-homologous genes in deep subseafloor sedimentary metagenomes.</title>
        <authorList>
            <person name="Kawai M."/>
            <person name="Futagami T."/>
            <person name="Toyoda A."/>
            <person name="Takaki Y."/>
            <person name="Nishi S."/>
            <person name="Hori S."/>
            <person name="Arai W."/>
            <person name="Tsubouchi T."/>
            <person name="Morono Y."/>
            <person name="Uchiyama I."/>
            <person name="Ito T."/>
            <person name="Fujiyama A."/>
            <person name="Inagaki F."/>
            <person name="Takami H."/>
        </authorList>
    </citation>
    <scope>NUCLEOTIDE SEQUENCE</scope>
    <source>
        <strain evidence="5">Expedition CK06-06</strain>
    </source>
</reference>
<evidence type="ECO:0000256" key="1">
    <source>
        <dbReference type="ARBA" id="ARBA00001968"/>
    </source>
</evidence>
<dbReference type="GO" id="GO:0046872">
    <property type="term" value="F:metal ion binding"/>
    <property type="evidence" value="ECO:0007669"/>
    <property type="project" value="UniProtKB-KW"/>
</dbReference>
<sequence>KMLAVRFGLNLRGIFEKYRNVSLDLGRNFILESAEEKLFFILFYMKCYPTFDVAGFHFDVDRSSCCRWVQWFLPVLQETLGRELVLPERKVSDPEEFLRLFPEVEGIFVDATERPIQRPKDNKRQKENYSGKKKRHTRKNIVVNDEKKRILIVTETEEGKKHDFRIYKEEGIGDAIPDDIPVYVSNSRRKLKAVLDFRAKRG</sequence>
<dbReference type="InterPro" id="IPR027805">
    <property type="entry name" value="Transposase_HTH_dom"/>
</dbReference>
<dbReference type="AlphaFoldDB" id="X1DU66"/>
<accession>X1DU66</accession>
<proteinExistence type="predicted"/>
<comment type="cofactor">
    <cofactor evidence="1">
        <name>a divalent metal cation</name>
        <dbReference type="ChEBI" id="CHEBI:60240"/>
    </cofactor>
</comment>
<dbReference type="Pfam" id="PF13613">
    <property type="entry name" value="HTH_Tnp_4"/>
    <property type="match status" value="1"/>
</dbReference>
<dbReference type="EMBL" id="BART01031200">
    <property type="protein sequence ID" value="GAH11795.1"/>
    <property type="molecule type" value="Genomic_DNA"/>
</dbReference>
<keyword evidence="2" id="KW-0479">Metal-binding</keyword>
<dbReference type="InterPro" id="IPR027806">
    <property type="entry name" value="HARBI1_dom"/>
</dbReference>
<protein>
    <recommendedName>
        <fullName evidence="6">Transposase Helix-turn-helix domain-containing protein</fullName>
    </recommendedName>
</protein>
<evidence type="ECO:0008006" key="6">
    <source>
        <dbReference type="Google" id="ProtNLM"/>
    </source>
</evidence>
<dbReference type="Pfam" id="PF13359">
    <property type="entry name" value="DDE_Tnp_4"/>
    <property type="match status" value="1"/>
</dbReference>
<organism evidence="5">
    <name type="scientific">marine sediment metagenome</name>
    <dbReference type="NCBI Taxonomy" id="412755"/>
    <lineage>
        <taxon>unclassified sequences</taxon>
        <taxon>metagenomes</taxon>
        <taxon>ecological metagenomes</taxon>
    </lineage>
</organism>
<gene>
    <name evidence="5" type="ORF">S01H4_54249</name>
</gene>
<feature type="non-terminal residue" evidence="5">
    <location>
        <position position="1"/>
    </location>
</feature>
<feature type="domain" description="Transposase Helix-turn-helix" evidence="4">
    <location>
        <begin position="33"/>
        <end position="80"/>
    </location>
</feature>
<name>X1DU66_9ZZZZ</name>
<evidence type="ECO:0000259" key="3">
    <source>
        <dbReference type="Pfam" id="PF13359"/>
    </source>
</evidence>
<evidence type="ECO:0000256" key="2">
    <source>
        <dbReference type="ARBA" id="ARBA00022723"/>
    </source>
</evidence>
<evidence type="ECO:0000313" key="5">
    <source>
        <dbReference type="EMBL" id="GAH11795.1"/>
    </source>
</evidence>
<feature type="domain" description="DDE Tnp4" evidence="3">
    <location>
        <begin position="109"/>
        <end position="177"/>
    </location>
</feature>